<sequence>MLSFCAQVLWTRNDDCSTEMRLRKEIGLNSGRNTLANKELPDLVLENGGREVIGGYRRPWVPCNLKRKRGPRVKKLRDVFKLVVGPPCWRTGGRYVKKKWSELANSSSQLG</sequence>
<proteinExistence type="predicted"/>
<organism evidence="1 2">
    <name type="scientific">Nezara viridula</name>
    <name type="common">Southern green stink bug</name>
    <name type="synonym">Cimex viridulus</name>
    <dbReference type="NCBI Taxonomy" id="85310"/>
    <lineage>
        <taxon>Eukaryota</taxon>
        <taxon>Metazoa</taxon>
        <taxon>Ecdysozoa</taxon>
        <taxon>Arthropoda</taxon>
        <taxon>Hexapoda</taxon>
        <taxon>Insecta</taxon>
        <taxon>Pterygota</taxon>
        <taxon>Neoptera</taxon>
        <taxon>Paraneoptera</taxon>
        <taxon>Hemiptera</taxon>
        <taxon>Heteroptera</taxon>
        <taxon>Panheteroptera</taxon>
        <taxon>Pentatomomorpha</taxon>
        <taxon>Pentatomoidea</taxon>
        <taxon>Pentatomidae</taxon>
        <taxon>Pentatominae</taxon>
        <taxon>Nezara</taxon>
    </lineage>
</organism>
<evidence type="ECO:0000313" key="2">
    <source>
        <dbReference type="Proteomes" id="UP001152798"/>
    </source>
</evidence>
<dbReference type="Proteomes" id="UP001152798">
    <property type="component" value="Chromosome 3"/>
</dbReference>
<name>A0A9P0H4E4_NEZVI</name>
<keyword evidence="2" id="KW-1185">Reference proteome</keyword>
<evidence type="ECO:0000313" key="1">
    <source>
        <dbReference type="EMBL" id="CAH1394455.1"/>
    </source>
</evidence>
<accession>A0A9P0H4E4</accession>
<reference evidence="1" key="1">
    <citation type="submission" date="2022-01" db="EMBL/GenBank/DDBJ databases">
        <authorList>
            <person name="King R."/>
        </authorList>
    </citation>
    <scope>NUCLEOTIDE SEQUENCE</scope>
</reference>
<protein>
    <submittedName>
        <fullName evidence="1">Uncharacterized protein</fullName>
    </submittedName>
</protein>
<dbReference type="AlphaFoldDB" id="A0A9P0H4E4"/>
<dbReference type="EMBL" id="OV725079">
    <property type="protein sequence ID" value="CAH1394455.1"/>
    <property type="molecule type" value="Genomic_DNA"/>
</dbReference>
<gene>
    <name evidence="1" type="ORF">NEZAVI_LOCUS4957</name>
</gene>